<keyword evidence="2" id="KW-1185">Reference proteome</keyword>
<dbReference type="OrthoDB" id="7405099at2"/>
<dbReference type="RefSeq" id="WP_047824454.1">
    <property type="nucleotide sequence ID" value="NZ_CP011771.1"/>
</dbReference>
<gene>
    <name evidence="1" type="ORF">AB433_17800</name>
</gene>
<dbReference type="AlphaFoldDB" id="A0A0G3XLA0"/>
<dbReference type="PATRIC" id="fig|1348774.3.peg.3750"/>
<protein>
    <submittedName>
        <fullName evidence="1">Conjugal transfer protein TraE</fullName>
    </submittedName>
</protein>
<accession>A0A0G3XLA0</accession>
<geneLocation type="plasmid" evidence="1 2">
    <name>p1</name>
</geneLocation>
<reference evidence="1 2" key="1">
    <citation type="submission" date="2015-06" db="EMBL/GenBank/DDBJ databases">
        <authorList>
            <person name="Zeng Y."/>
            <person name="Huang Y."/>
        </authorList>
    </citation>
    <scope>NUCLEOTIDE SEQUENCE [LARGE SCALE GENOMIC DNA]</scope>
    <source>
        <strain evidence="1 2">PQ-2</strain>
        <plasmid evidence="2">Plasmid p1</plasmid>
    </source>
</reference>
<sequence length="201" mass="22024">MDLSISHAQAQRLLKQRNLLAIGCAALFGVSVLLTLTAASREREVVLQPVLARPLTLSSSHIDKDYLELVTRDAALLTLNRSPSNLQYWMDSILEITDPRTHGRMKAELMKVFSEQNGSNVSQYFTIEKLSVDPEGLTSEVNGILHTVVGSKEVTAEARTFRFVWSYSGVSLKLAGFGQVTDKGANGKDADRNSTAGREDA</sequence>
<dbReference type="Pfam" id="PF05309">
    <property type="entry name" value="TraE"/>
    <property type="match status" value="1"/>
</dbReference>
<organism evidence="1 2">
    <name type="scientific">Croceicoccus naphthovorans</name>
    <dbReference type="NCBI Taxonomy" id="1348774"/>
    <lineage>
        <taxon>Bacteria</taxon>
        <taxon>Pseudomonadati</taxon>
        <taxon>Pseudomonadota</taxon>
        <taxon>Alphaproteobacteria</taxon>
        <taxon>Sphingomonadales</taxon>
        <taxon>Erythrobacteraceae</taxon>
        <taxon>Croceicoccus</taxon>
    </lineage>
</organism>
<evidence type="ECO:0000313" key="1">
    <source>
        <dbReference type="EMBL" id="AKM12002.1"/>
    </source>
</evidence>
<dbReference type="Proteomes" id="UP000035287">
    <property type="component" value="Plasmid p1"/>
</dbReference>
<dbReference type="KEGG" id="cna:AB433_17800"/>
<proteinExistence type="predicted"/>
<evidence type="ECO:0000313" key="2">
    <source>
        <dbReference type="Proteomes" id="UP000035287"/>
    </source>
</evidence>
<name>A0A0G3XLA0_9SPHN</name>
<keyword evidence="1" id="KW-0614">Plasmid</keyword>
<dbReference type="InterPro" id="IPR007973">
    <property type="entry name" value="Pilus_assembly_TraE"/>
</dbReference>
<dbReference type="EMBL" id="CP011771">
    <property type="protein sequence ID" value="AKM12002.1"/>
    <property type="molecule type" value="Genomic_DNA"/>
</dbReference>